<proteinExistence type="predicted"/>
<dbReference type="AlphaFoldDB" id="A0A397GCN5"/>
<name>A0A397GCN5_9GLOM</name>
<gene>
    <name evidence="1" type="ORF">Glove_555g2</name>
</gene>
<protein>
    <recommendedName>
        <fullName evidence="3">C2H2-type domain-containing protein</fullName>
    </recommendedName>
</protein>
<keyword evidence="2" id="KW-1185">Reference proteome</keyword>
<sequence length="752" mass="87756">MSVNFKCLYCDRYLSSRNAYSQHVKYYNELKELNISTEESNNDISDTVSSINEMSLDSDDFSQIEELQSIREENLPPVSEISYQYESDSNYAGDVSLRSEEFENFDEILSESLQNYTEKSDTNMSNTLEEFEPKSLTLQDNIEESEVEIKEFPNEAYADLMTLVTKHNLSNKAGNSIIKFFNRHSDLSQSPLPKNIETEYFINYCPIKNCIEILLSNPKILQHFIFKYENKKHQGEKSYAEQNSGNWWKYTEASIPSSACILSLILYSDATTTDTLGKSSLHPIYISLGNIPTWRRNKEDAKQLLGYFPILFAKNEKEKTSPEFKKLVRETFHKSLKFLLDPLFENENGIDYKINNRIIWFFLKISTIIGDWPEACTYSLTYKFASSNFPCHFCLVQKNDLIDTMQDQIILRNHENMMEHFNNNTGHSVSLEPVENYFWNIPNLNIYAATVPDRMYHLDLEFTKGILGRSSIDKMNERIGAIPRYPGLKIFSKGLQSIARLTASKHRDLMKVMVFVVDGLLSNDLSEVYVKWNEMYILSRLEIFKKSDLEKFQFHSWIFHIVDTIREYGAINGYTTETYESLHKSYVKIPYRLSNKKGIEEQIMKTIRCKAIIKRRVTEELHKTPTTLIYTSKLFEFKLLEASMFFEQQKKNPDLTENMIKGFAKFLECLDLFFDMLDIISAEDCRIKIFGSITLKNINILHATNKFQNRPWFSNIAIAMDDAELFEYQSDNGTCYAQVYANYNITLNYCRS</sequence>
<reference evidence="1 2" key="1">
    <citation type="submission" date="2018-08" db="EMBL/GenBank/DDBJ databases">
        <title>Genome and evolution of the arbuscular mycorrhizal fungus Diversispora epigaea (formerly Glomus versiforme) and its bacterial endosymbionts.</title>
        <authorList>
            <person name="Sun X."/>
            <person name="Fei Z."/>
            <person name="Harrison M."/>
        </authorList>
    </citation>
    <scope>NUCLEOTIDE SEQUENCE [LARGE SCALE GENOMIC DNA]</scope>
    <source>
        <strain evidence="1 2">IT104</strain>
    </source>
</reference>
<dbReference type="Proteomes" id="UP000266861">
    <property type="component" value="Unassembled WGS sequence"/>
</dbReference>
<accession>A0A397GCN5</accession>
<evidence type="ECO:0008006" key="3">
    <source>
        <dbReference type="Google" id="ProtNLM"/>
    </source>
</evidence>
<dbReference type="Pfam" id="PF18759">
    <property type="entry name" value="Plavaka"/>
    <property type="match status" value="1"/>
</dbReference>
<dbReference type="EMBL" id="PQFF01000473">
    <property type="protein sequence ID" value="RHZ48207.1"/>
    <property type="molecule type" value="Genomic_DNA"/>
</dbReference>
<comment type="caution">
    <text evidence="1">The sequence shown here is derived from an EMBL/GenBank/DDBJ whole genome shotgun (WGS) entry which is preliminary data.</text>
</comment>
<dbReference type="InterPro" id="IPR041078">
    <property type="entry name" value="Plavaka"/>
</dbReference>
<organism evidence="1 2">
    <name type="scientific">Diversispora epigaea</name>
    <dbReference type="NCBI Taxonomy" id="1348612"/>
    <lineage>
        <taxon>Eukaryota</taxon>
        <taxon>Fungi</taxon>
        <taxon>Fungi incertae sedis</taxon>
        <taxon>Mucoromycota</taxon>
        <taxon>Glomeromycotina</taxon>
        <taxon>Glomeromycetes</taxon>
        <taxon>Diversisporales</taxon>
        <taxon>Diversisporaceae</taxon>
        <taxon>Diversispora</taxon>
    </lineage>
</organism>
<evidence type="ECO:0000313" key="1">
    <source>
        <dbReference type="EMBL" id="RHZ48207.1"/>
    </source>
</evidence>
<evidence type="ECO:0000313" key="2">
    <source>
        <dbReference type="Proteomes" id="UP000266861"/>
    </source>
</evidence>